<protein>
    <submittedName>
        <fullName evidence="2">Uncharacterized protein</fullName>
    </submittedName>
</protein>
<reference evidence="2" key="1">
    <citation type="journal article" date="2023" name="IScience">
        <title>Live-bearing cockroach genome reveals convergent evolutionary mechanisms linked to viviparity in insects and beyond.</title>
        <authorList>
            <person name="Fouks B."/>
            <person name="Harrison M.C."/>
            <person name="Mikhailova A.A."/>
            <person name="Marchal E."/>
            <person name="English S."/>
            <person name="Carruthers M."/>
            <person name="Jennings E.C."/>
            <person name="Chiamaka E.L."/>
            <person name="Frigard R.A."/>
            <person name="Pippel M."/>
            <person name="Attardo G.M."/>
            <person name="Benoit J.B."/>
            <person name="Bornberg-Bauer E."/>
            <person name="Tobe S.S."/>
        </authorList>
    </citation>
    <scope>NUCLEOTIDE SEQUENCE</scope>
    <source>
        <strain evidence="2">Stay&amp;Tobe</strain>
    </source>
</reference>
<feature type="transmembrane region" description="Helical" evidence="1">
    <location>
        <begin position="31"/>
        <end position="54"/>
    </location>
</feature>
<feature type="non-terminal residue" evidence="2">
    <location>
        <position position="1"/>
    </location>
</feature>
<comment type="caution">
    <text evidence="2">The sequence shown here is derived from an EMBL/GenBank/DDBJ whole genome shotgun (WGS) entry which is preliminary data.</text>
</comment>
<feature type="non-terminal residue" evidence="2">
    <location>
        <position position="110"/>
    </location>
</feature>
<reference evidence="2" key="2">
    <citation type="submission" date="2023-05" db="EMBL/GenBank/DDBJ databases">
        <authorList>
            <person name="Fouks B."/>
        </authorList>
    </citation>
    <scope>NUCLEOTIDE SEQUENCE</scope>
    <source>
        <strain evidence="2">Stay&amp;Tobe</strain>
        <tissue evidence="2">Testes</tissue>
    </source>
</reference>
<accession>A0AAD7ZXK6</accession>
<name>A0AAD7ZXK6_DIPPU</name>
<feature type="transmembrane region" description="Helical" evidence="1">
    <location>
        <begin position="7"/>
        <end position="25"/>
    </location>
</feature>
<keyword evidence="3" id="KW-1185">Reference proteome</keyword>
<dbReference type="Proteomes" id="UP001233999">
    <property type="component" value="Unassembled WGS sequence"/>
</dbReference>
<keyword evidence="1" id="KW-0812">Transmembrane</keyword>
<proteinExistence type="predicted"/>
<evidence type="ECO:0000313" key="2">
    <source>
        <dbReference type="EMBL" id="KAJ9587648.1"/>
    </source>
</evidence>
<keyword evidence="1" id="KW-1133">Transmembrane helix</keyword>
<evidence type="ECO:0000256" key="1">
    <source>
        <dbReference type="SAM" id="Phobius"/>
    </source>
</evidence>
<evidence type="ECO:0000313" key="3">
    <source>
        <dbReference type="Proteomes" id="UP001233999"/>
    </source>
</evidence>
<dbReference type="EMBL" id="JASPKZ010006078">
    <property type="protein sequence ID" value="KAJ9587648.1"/>
    <property type="molecule type" value="Genomic_DNA"/>
</dbReference>
<keyword evidence="1" id="KW-0472">Membrane</keyword>
<organism evidence="2 3">
    <name type="scientific">Diploptera punctata</name>
    <name type="common">Pacific beetle cockroach</name>
    <dbReference type="NCBI Taxonomy" id="6984"/>
    <lineage>
        <taxon>Eukaryota</taxon>
        <taxon>Metazoa</taxon>
        <taxon>Ecdysozoa</taxon>
        <taxon>Arthropoda</taxon>
        <taxon>Hexapoda</taxon>
        <taxon>Insecta</taxon>
        <taxon>Pterygota</taxon>
        <taxon>Neoptera</taxon>
        <taxon>Polyneoptera</taxon>
        <taxon>Dictyoptera</taxon>
        <taxon>Blattodea</taxon>
        <taxon>Blaberoidea</taxon>
        <taxon>Blaberidae</taxon>
        <taxon>Diplopterinae</taxon>
        <taxon>Diploptera</taxon>
    </lineage>
</organism>
<gene>
    <name evidence="2" type="ORF">L9F63_018900</name>
</gene>
<sequence>SVELTVLLLLLLGSILLSLLCVMLISSPFLILSIFLSEFCVLQPLLPVALLLFLHHRGLQYLRTVNQLRRLKRLSCMRPSPPGSNAVVYVTQYSQSESEDELPEIDTPIS</sequence>
<dbReference type="AlphaFoldDB" id="A0AAD7ZXK6"/>